<feature type="domain" description="DUF58" evidence="1">
    <location>
        <begin position="2"/>
        <end position="76"/>
    </location>
</feature>
<dbReference type="EMBL" id="BARW01012013">
    <property type="protein sequence ID" value="GAI79406.1"/>
    <property type="molecule type" value="Genomic_DNA"/>
</dbReference>
<dbReference type="AlphaFoldDB" id="X1SJR7"/>
<evidence type="ECO:0000259" key="1">
    <source>
        <dbReference type="Pfam" id="PF01882"/>
    </source>
</evidence>
<protein>
    <recommendedName>
        <fullName evidence="1">DUF58 domain-containing protein</fullName>
    </recommendedName>
</protein>
<comment type="caution">
    <text evidence="2">The sequence shown here is derived from an EMBL/GenBank/DDBJ whole genome shotgun (WGS) entry which is preliminary data.</text>
</comment>
<feature type="non-terminal residue" evidence="2">
    <location>
        <position position="1"/>
    </location>
</feature>
<sequence>YRRSIIVLFSDLLEPSEAIEESLSELRLQGHDCLVFQVLDHDELEFPFDNAAVFEDLETGARRRVSPRAARERYLQRFSLFMSRHREMFESLEIPHCVVRTDKDPWQGLAKFLAERERLR</sequence>
<dbReference type="PANTHER" id="PTHR33608:SF7">
    <property type="entry name" value="DUF58 DOMAIN-CONTAINING PROTEIN"/>
    <property type="match status" value="1"/>
</dbReference>
<organism evidence="2">
    <name type="scientific">marine sediment metagenome</name>
    <dbReference type="NCBI Taxonomy" id="412755"/>
    <lineage>
        <taxon>unclassified sequences</taxon>
        <taxon>metagenomes</taxon>
        <taxon>ecological metagenomes</taxon>
    </lineage>
</organism>
<reference evidence="2" key="1">
    <citation type="journal article" date="2014" name="Front. Microbiol.">
        <title>High frequency of phylogenetically diverse reductive dehalogenase-homologous genes in deep subseafloor sedimentary metagenomes.</title>
        <authorList>
            <person name="Kawai M."/>
            <person name="Futagami T."/>
            <person name="Toyoda A."/>
            <person name="Takaki Y."/>
            <person name="Nishi S."/>
            <person name="Hori S."/>
            <person name="Arai W."/>
            <person name="Tsubouchi T."/>
            <person name="Morono Y."/>
            <person name="Uchiyama I."/>
            <person name="Ito T."/>
            <person name="Fujiyama A."/>
            <person name="Inagaki F."/>
            <person name="Takami H."/>
        </authorList>
    </citation>
    <scope>NUCLEOTIDE SEQUENCE</scope>
    <source>
        <strain evidence="2">Expedition CK06-06</strain>
    </source>
</reference>
<dbReference type="Pfam" id="PF01882">
    <property type="entry name" value="DUF58"/>
    <property type="match status" value="1"/>
</dbReference>
<gene>
    <name evidence="2" type="ORF">S12H4_22869</name>
</gene>
<dbReference type="InterPro" id="IPR002881">
    <property type="entry name" value="DUF58"/>
</dbReference>
<evidence type="ECO:0000313" key="2">
    <source>
        <dbReference type="EMBL" id="GAI79406.1"/>
    </source>
</evidence>
<proteinExistence type="predicted"/>
<name>X1SJR7_9ZZZZ</name>
<dbReference type="PANTHER" id="PTHR33608">
    <property type="entry name" value="BLL2464 PROTEIN"/>
    <property type="match status" value="1"/>
</dbReference>
<accession>X1SJR7</accession>